<reference evidence="1" key="1">
    <citation type="submission" date="2009-11" db="EMBL/GenBank/DDBJ databases">
        <authorList>
            <consortium name="The Broad Institute Genome Sequencing Platform"/>
            <person name="Ward D."/>
            <person name="Feldgarden M."/>
            <person name="Earl A."/>
            <person name="Young S.K."/>
            <person name="Zeng Q."/>
            <person name="Koehrsen M."/>
            <person name="Alvarado L."/>
            <person name="Berlin A."/>
            <person name="Bochicchio J."/>
            <person name="Borenstein D."/>
            <person name="Chapman S.B."/>
            <person name="Chen Z."/>
            <person name="Engels R."/>
            <person name="Freedman E."/>
            <person name="Gellesch M."/>
            <person name="Goldberg J."/>
            <person name="Griggs A."/>
            <person name="Gujja S."/>
            <person name="Heilman E."/>
            <person name="Heiman D."/>
            <person name="Hepburn T."/>
            <person name="Howarth C."/>
            <person name="Jen D."/>
            <person name="Larson L."/>
            <person name="Lewis B."/>
            <person name="Mehta T."/>
            <person name="Park D."/>
            <person name="Pearson M."/>
            <person name="Roberts A."/>
            <person name="Saif S."/>
            <person name="Shea T."/>
            <person name="Shenoy N."/>
            <person name="Sisk P."/>
            <person name="Stolte C."/>
            <person name="Sykes S."/>
            <person name="Thomson T."/>
            <person name="Walk T."/>
            <person name="White J."/>
            <person name="Yandava C."/>
            <person name="Izard J."/>
            <person name="Baranova O.V."/>
            <person name="Blanton J.M."/>
            <person name="Tanner A.C."/>
            <person name="Dewhirst F.E."/>
            <person name="Haas B."/>
            <person name="Nusbaum C."/>
            <person name="Birren B."/>
        </authorList>
    </citation>
    <scope>NUCLEOTIDE SEQUENCE [LARGE SCALE GENOMIC DNA]</scope>
    <source>
        <strain evidence="1">1-1 BBBD Race 1</strain>
    </source>
</reference>
<organism evidence="1">
    <name type="scientific">Puccinia triticina (isolate 1-1 / race 1 (BBBD))</name>
    <name type="common">Brown leaf rust fungus</name>
    <dbReference type="NCBI Taxonomy" id="630390"/>
    <lineage>
        <taxon>Eukaryota</taxon>
        <taxon>Fungi</taxon>
        <taxon>Dikarya</taxon>
        <taxon>Basidiomycota</taxon>
        <taxon>Pucciniomycotina</taxon>
        <taxon>Pucciniomycetes</taxon>
        <taxon>Pucciniales</taxon>
        <taxon>Pucciniaceae</taxon>
        <taxon>Puccinia</taxon>
    </lineage>
</organism>
<dbReference type="AlphaFoldDB" id="A0A180GEF1"/>
<name>A0A180GEF1_PUCT1</name>
<proteinExistence type="predicted"/>
<dbReference type="Proteomes" id="UP000005240">
    <property type="component" value="Unassembled WGS sequence"/>
</dbReference>
<dbReference type="EnsemblFungi" id="PTTG_12719-t43_1">
    <property type="protein sequence ID" value="PTTG_12719-t43_1-p1"/>
    <property type="gene ID" value="PTTG_12719"/>
</dbReference>
<keyword evidence="3" id="KW-1185">Reference proteome</keyword>
<reference evidence="2 3" key="3">
    <citation type="journal article" date="2017" name="G3 (Bethesda)">
        <title>Comparative analysis highlights variable genome content of wheat rusts and divergence of the mating loci.</title>
        <authorList>
            <person name="Cuomo C.A."/>
            <person name="Bakkeren G."/>
            <person name="Khalil H.B."/>
            <person name="Panwar V."/>
            <person name="Joly D."/>
            <person name="Linning R."/>
            <person name="Sakthikumar S."/>
            <person name="Song X."/>
            <person name="Adiconis X."/>
            <person name="Fan L."/>
            <person name="Goldberg J.M."/>
            <person name="Levin J.Z."/>
            <person name="Young S."/>
            <person name="Zeng Q."/>
            <person name="Anikster Y."/>
            <person name="Bruce M."/>
            <person name="Wang M."/>
            <person name="Yin C."/>
            <person name="McCallum B."/>
            <person name="Szabo L.J."/>
            <person name="Hulbert S."/>
            <person name="Chen X."/>
            <person name="Fellers J.P."/>
        </authorList>
    </citation>
    <scope>NUCLEOTIDE SEQUENCE</scope>
    <source>
        <strain evidence="3">Isolate 1-1 / race 1 (BBBD)</strain>
        <strain evidence="2">isolate 1-1 / race 1 (BBBD)</strain>
    </source>
</reference>
<protein>
    <submittedName>
        <fullName evidence="1 2">Uncharacterized protein</fullName>
    </submittedName>
</protein>
<gene>
    <name evidence="1" type="ORF">PTTG_12719</name>
</gene>
<sequence length="286" mass="32506">MSSQRRRIVFKSDSLYTNTQWIRWIDTHKGSPRQDHRMKLTLKTLYCLTENFISRELRVSTPPVTYVIINIGARSTDNRPRLNGDMVRATVHMKSEFHSDGPKLSVMLNATESGGTYLSPSEYYNLNGHVSVSDFRGNQQFNYSPDNIKQYLYTRSTVTPGVTRMLGSGTIRRVRLLPNPSNKGTGRTDFDSIELIVGHTTDKFVTREFHVRYVIHTPTVPVDDAVRLEPGYRVRLAGFLVGFDTKRARYSIQVTSGLVARRASYSNGARKDIVVLIDSSTEEDFS</sequence>
<reference evidence="2" key="4">
    <citation type="submission" date="2025-05" db="UniProtKB">
        <authorList>
            <consortium name="EnsemblFungi"/>
        </authorList>
    </citation>
    <scope>IDENTIFICATION</scope>
    <source>
        <strain evidence="2">isolate 1-1 / race 1 (BBBD)</strain>
    </source>
</reference>
<dbReference type="VEuPathDB" id="FungiDB:PTTG_12719"/>
<evidence type="ECO:0000313" key="2">
    <source>
        <dbReference type="EnsemblFungi" id="PTTG_12719-t43_1-p1"/>
    </source>
</evidence>
<dbReference type="EMBL" id="ADAS02000088">
    <property type="protein sequence ID" value="OAV91035.1"/>
    <property type="molecule type" value="Genomic_DNA"/>
</dbReference>
<reference evidence="1" key="2">
    <citation type="submission" date="2016-05" db="EMBL/GenBank/DDBJ databases">
        <title>Comparative analysis highlights variable genome content of wheat rusts and divergence of the mating loci.</title>
        <authorList>
            <person name="Cuomo C.A."/>
            <person name="Bakkeren G."/>
            <person name="Szabo L."/>
            <person name="Khalil H."/>
            <person name="Joly D."/>
            <person name="Goldberg J."/>
            <person name="Young S."/>
            <person name="Zeng Q."/>
            <person name="Fellers J."/>
        </authorList>
    </citation>
    <scope>NUCLEOTIDE SEQUENCE [LARGE SCALE GENOMIC DNA]</scope>
    <source>
        <strain evidence="1">1-1 BBBD Race 1</strain>
    </source>
</reference>
<accession>A0A180GEF1</accession>
<evidence type="ECO:0000313" key="1">
    <source>
        <dbReference type="EMBL" id="OAV91035.1"/>
    </source>
</evidence>
<evidence type="ECO:0000313" key="3">
    <source>
        <dbReference type="Proteomes" id="UP000005240"/>
    </source>
</evidence>